<dbReference type="InterPro" id="IPR000719">
    <property type="entry name" value="Prot_kinase_dom"/>
</dbReference>
<dbReference type="GO" id="GO:0005524">
    <property type="term" value="F:ATP binding"/>
    <property type="evidence" value="ECO:0007669"/>
    <property type="project" value="UniProtKB-UniRule"/>
</dbReference>
<dbReference type="InterPro" id="IPR011993">
    <property type="entry name" value="PH-like_dom_sf"/>
</dbReference>
<dbReference type="HOGENOM" id="CLU_000288_177_0_1"/>
<dbReference type="FunFam" id="1.10.510.10:FF:000945">
    <property type="entry name" value="Uncharacterized protein"/>
    <property type="match status" value="1"/>
</dbReference>
<protein>
    <submittedName>
        <fullName evidence="6">Serine/Threonine kinase domain protein</fullName>
    </submittedName>
</protein>
<dbReference type="eggNOG" id="KOG0032">
    <property type="taxonomic scope" value="Eukaryota"/>
</dbReference>
<dbReference type="InParanoid" id="I7MJ92"/>
<feature type="binding site" evidence="3">
    <location>
        <position position="175"/>
    </location>
    <ligand>
        <name>ATP</name>
        <dbReference type="ChEBI" id="CHEBI:30616"/>
    </ligand>
</feature>
<dbReference type="PROSITE" id="PS00107">
    <property type="entry name" value="PROTEIN_KINASE_ATP"/>
    <property type="match status" value="1"/>
</dbReference>
<feature type="compositionally biased region" description="Polar residues" evidence="4">
    <location>
        <begin position="560"/>
        <end position="569"/>
    </location>
</feature>
<reference evidence="7" key="1">
    <citation type="journal article" date="2006" name="PLoS Biol.">
        <title>Macronuclear genome sequence of the ciliate Tetrahymena thermophila, a model eukaryote.</title>
        <authorList>
            <person name="Eisen J.A."/>
            <person name="Coyne R.S."/>
            <person name="Wu M."/>
            <person name="Wu D."/>
            <person name="Thiagarajan M."/>
            <person name="Wortman J.R."/>
            <person name="Badger J.H."/>
            <person name="Ren Q."/>
            <person name="Amedeo P."/>
            <person name="Jones K.M."/>
            <person name="Tallon L.J."/>
            <person name="Delcher A.L."/>
            <person name="Salzberg S.L."/>
            <person name="Silva J.C."/>
            <person name="Haas B.J."/>
            <person name="Majoros W.H."/>
            <person name="Farzad M."/>
            <person name="Carlton J.M."/>
            <person name="Smith R.K. Jr."/>
            <person name="Garg J."/>
            <person name="Pearlman R.E."/>
            <person name="Karrer K.M."/>
            <person name="Sun L."/>
            <person name="Manning G."/>
            <person name="Elde N.C."/>
            <person name="Turkewitz A.P."/>
            <person name="Asai D.J."/>
            <person name="Wilkes D.E."/>
            <person name="Wang Y."/>
            <person name="Cai H."/>
            <person name="Collins K."/>
            <person name="Stewart B.A."/>
            <person name="Lee S.R."/>
            <person name="Wilamowska K."/>
            <person name="Weinberg Z."/>
            <person name="Ruzzo W.L."/>
            <person name="Wloga D."/>
            <person name="Gaertig J."/>
            <person name="Frankel J."/>
            <person name="Tsao C.-C."/>
            <person name="Gorovsky M.A."/>
            <person name="Keeling P.J."/>
            <person name="Waller R.F."/>
            <person name="Patron N.J."/>
            <person name="Cherry J.M."/>
            <person name="Stover N.A."/>
            <person name="Krieger C.J."/>
            <person name="del Toro C."/>
            <person name="Ryder H.F."/>
            <person name="Williamson S.C."/>
            <person name="Barbeau R.A."/>
            <person name="Hamilton E.P."/>
            <person name="Orias E."/>
        </authorList>
    </citation>
    <scope>NUCLEOTIDE SEQUENCE [LARGE SCALE GENOMIC DNA]</scope>
    <source>
        <strain evidence="7">SB210</strain>
    </source>
</reference>
<evidence type="ECO:0000256" key="3">
    <source>
        <dbReference type="PROSITE-ProRule" id="PRU10141"/>
    </source>
</evidence>
<feature type="domain" description="Protein kinase" evidence="5">
    <location>
        <begin position="146"/>
        <end position="409"/>
    </location>
</feature>
<dbReference type="PROSITE" id="PS50011">
    <property type="entry name" value="PROTEIN_KINASE_DOM"/>
    <property type="match status" value="1"/>
</dbReference>
<dbReference type="OMA" id="DEQQFGF"/>
<evidence type="ECO:0000256" key="2">
    <source>
        <dbReference type="ARBA" id="ARBA00022840"/>
    </source>
</evidence>
<sequence>MKPVSFFDDETAKNLKKIWVKPNKGQETIDKIKNTQLKSTWMKKTKKSGKTKQRVFLIDDDSLYMCKSEKTDKISGVLELCCVKLDLLVSVEPKPIEASCSEPLFGFRMCRNGKTLEIYTKDQNLYKKWKNILIYKAIQSTFHEEFIVTKMIGKGSFAKVYLATKKENGQQYAIKAFNKEFMAGQHKGKESLVNEIGIMRNLHSEFLINLYEVYETTNSIYFVVDLLNGGELLHRVRDKGTINEQDLRNLMRNLLSALYHLHQKGIMHRDLKPENLLLKSKSNDHDIVVADFGLATFTDIKDILFKRCGTPGFVAPEVLLYKEGDPFYDVKCDIFSAGIIFYLLLVGKQPFQGKDYKQILRANKACEIRYDTPEFDSISAQAKDLLKKMLEPKPTNRISASECLNHPFINGGEVVNNDLPATQNLRNYEVDYLANVRNKNGSQDSQDMLGSLQLHSNTPAMNGRTDTVGSLSTCSNSNIPPRPDKGVIPLSSKFSKPRSESIDLKNNPVSADNSPKSAHKKSESKNLHKLAIKNNMYRGYQEERKDQEYYEDSDDVSEENSPLSDSLNKMNFEKQMKHTPSKCEELGGQSSPTSYMTQSLGGSPTGGNLSNSSKFRKK</sequence>
<evidence type="ECO:0000313" key="6">
    <source>
        <dbReference type="EMBL" id="EAS06002.1"/>
    </source>
</evidence>
<dbReference type="SUPFAM" id="SSF56112">
    <property type="entry name" value="Protein kinase-like (PK-like)"/>
    <property type="match status" value="1"/>
</dbReference>
<keyword evidence="1 3" id="KW-0547">Nucleotide-binding</keyword>
<dbReference type="SMART" id="SM00220">
    <property type="entry name" value="S_TKc"/>
    <property type="match status" value="1"/>
</dbReference>
<dbReference type="Pfam" id="PF00069">
    <property type="entry name" value="Pkinase"/>
    <property type="match status" value="1"/>
</dbReference>
<dbReference type="Gene3D" id="1.10.510.10">
    <property type="entry name" value="Transferase(Phosphotransferase) domain 1"/>
    <property type="match status" value="1"/>
</dbReference>
<dbReference type="KEGG" id="tet:TTHERM_00780910"/>
<feature type="region of interest" description="Disordered" evidence="4">
    <location>
        <begin position="454"/>
        <end position="618"/>
    </location>
</feature>
<dbReference type="AlphaFoldDB" id="I7MJ92"/>
<dbReference type="RefSeq" id="XP_001026247.1">
    <property type="nucleotide sequence ID" value="XM_001026247.1"/>
</dbReference>
<dbReference type="InterPro" id="IPR017441">
    <property type="entry name" value="Protein_kinase_ATP_BS"/>
</dbReference>
<evidence type="ECO:0000256" key="4">
    <source>
        <dbReference type="SAM" id="MobiDB-lite"/>
    </source>
</evidence>
<keyword evidence="6" id="KW-0418">Kinase</keyword>
<keyword evidence="7" id="KW-1185">Reference proteome</keyword>
<dbReference type="PROSITE" id="PS00108">
    <property type="entry name" value="PROTEIN_KINASE_ST"/>
    <property type="match status" value="1"/>
</dbReference>
<dbReference type="Gene3D" id="2.30.29.30">
    <property type="entry name" value="Pleckstrin-homology domain (PH domain)/Phosphotyrosine-binding domain (PTB)"/>
    <property type="match status" value="1"/>
</dbReference>
<evidence type="ECO:0000256" key="1">
    <source>
        <dbReference type="ARBA" id="ARBA00022741"/>
    </source>
</evidence>
<dbReference type="PANTHER" id="PTHR24347">
    <property type="entry name" value="SERINE/THREONINE-PROTEIN KINASE"/>
    <property type="match status" value="1"/>
</dbReference>
<dbReference type="Proteomes" id="UP000009168">
    <property type="component" value="Unassembled WGS sequence"/>
</dbReference>
<keyword evidence="2 3" id="KW-0067">ATP-binding</keyword>
<evidence type="ECO:0000313" key="7">
    <source>
        <dbReference type="Proteomes" id="UP000009168"/>
    </source>
</evidence>
<dbReference type="CDD" id="cd05117">
    <property type="entry name" value="STKc_CAMK"/>
    <property type="match status" value="1"/>
</dbReference>
<dbReference type="GO" id="GO:0004672">
    <property type="term" value="F:protein kinase activity"/>
    <property type="evidence" value="ECO:0007669"/>
    <property type="project" value="InterPro"/>
</dbReference>
<proteinExistence type="predicted"/>
<dbReference type="InterPro" id="IPR011009">
    <property type="entry name" value="Kinase-like_dom_sf"/>
</dbReference>
<organism evidence="6 7">
    <name type="scientific">Tetrahymena thermophila (strain SB210)</name>
    <dbReference type="NCBI Taxonomy" id="312017"/>
    <lineage>
        <taxon>Eukaryota</taxon>
        <taxon>Sar</taxon>
        <taxon>Alveolata</taxon>
        <taxon>Ciliophora</taxon>
        <taxon>Intramacronucleata</taxon>
        <taxon>Oligohymenophorea</taxon>
        <taxon>Hymenostomatida</taxon>
        <taxon>Tetrahymenina</taxon>
        <taxon>Tetrahymenidae</taxon>
        <taxon>Tetrahymena</taxon>
    </lineage>
</organism>
<gene>
    <name evidence="6" type="ORF">TTHERM_00780910</name>
</gene>
<dbReference type="SUPFAM" id="SSF50729">
    <property type="entry name" value="PH domain-like"/>
    <property type="match status" value="1"/>
</dbReference>
<feature type="compositionally biased region" description="Polar residues" evidence="4">
    <location>
        <begin position="507"/>
        <end position="516"/>
    </location>
</feature>
<dbReference type="OrthoDB" id="4062651at2759"/>
<keyword evidence="6" id="KW-0808">Transferase</keyword>
<name>I7MJ92_TETTS</name>
<dbReference type="EMBL" id="GG662313">
    <property type="protein sequence ID" value="EAS06002.1"/>
    <property type="molecule type" value="Genomic_DNA"/>
</dbReference>
<feature type="compositionally biased region" description="Acidic residues" evidence="4">
    <location>
        <begin position="549"/>
        <end position="558"/>
    </location>
</feature>
<feature type="compositionally biased region" description="Polar residues" evidence="4">
    <location>
        <begin position="588"/>
        <end position="618"/>
    </location>
</feature>
<accession>I7MJ92</accession>
<dbReference type="GeneID" id="7830741"/>
<feature type="compositionally biased region" description="Polar residues" evidence="4">
    <location>
        <begin position="454"/>
        <end position="479"/>
    </location>
</feature>
<dbReference type="InterPro" id="IPR008271">
    <property type="entry name" value="Ser/Thr_kinase_AS"/>
</dbReference>
<evidence type="ECO:0000259" key="5">
    <source>
        <dbReference type="PROSITE" id="PS50011"/>
    </source>
</evidence>
<feature type="compositionally biased region" description="Basic and acidic residues" evidence="4">
    <location>
        <begin position="571"/>
        <end position="585"/>
    </location>
</feature>